<feature type="region of interest" description="Disordered" evidence="1">
    <location>
        <begin position="1"/>
        <end position="20"/>
    </location>
</feature>
<dbReference type="AlphaFoldDB" id="A0A2G9QCR0"/>
<keyword evidence="3" id="KW-1185">Reference proteome</keyword>
<accession>A0A2G9QCR0</accession>
<evidence type="ECO:0000313" key="2">
    <source>
        <dbReference type="EMBL" id="PIO13387.1"/>
    </source>
</evidence>
<gene>
    <name evidence="2" type="ORF">AB205_0080090</name>
</gene>
<feature type="non-terminal residue" evidence="2">
    <location>
        <position position="1"/>
    </location>
</feature>
<dbReference type="Proteomes" id="UP000228934">
    <property type="component" value="Unassembled WGS sequence"/>
</dbReference>
<protein>
    <submittedName>
        <fullName evidence="2">Uncharacterized protein</fullName>
    </submittedName>
</protein>
<sequence length="313" mass="32868">ITHSQLPKDMGPTHLNPHKAAIPSRAASPMASRATAAMASLLLGLLPMDRAEGTAHPMDRSRALVMVLSRLQDTALVTMAAPKLPRPPTVEDSSNRNPPSHLIPAIPSSLQPVVTLEAMAVALSPTSSSRAAGMDNNPVVVEEEAEEVVDMVEVSRAAMEEEEVAVSPVTEVRVRADMVVVVSSPAPMGSSPAIMPPRVMASSSSHSTVVDLEVTARTLLPWVVVEAAAATVVPTKAVMADRIEAEAAVDSVVAAEALTEAAEEDVVQEAAWGRCLTMGSVCVGGAWLHGDDCVGEEHSGCYCKQNLFPVFDF</sequence>
<proteinExistence type="predicted"/>
<reference evidence="3" key="1">
    <citation type="journal article" date="2017" name="Nat. Commun.">
        <title>The North American bullfrog draft genome provides insight into hormonal regulation of long noncoding RNA.</title>
        <authorList>
            <person name="Hammond S.A."/>
            <person name="Warren R.L."/>
            <person name="Vandervalk B.P."/>
            <person name="Kucuk E."/>
            <person name="Khan H."/>
            <person name="Gibb E.A."/>
            <person name="Pandoh P."/>
            <person name="Kirk H."/>
            <person name="Zhao Y."/>
            <person name="Jones M."/>
            <person name="Mungall A.J."/>
            <person name="Coope R."/>
            <person name="Pleasance S."/>
            <person name="Moore R.A."/>
            <person name="Holt R.A."/>
            <person name="Round J.M."/>
            <person name="Ohora S."/>
            <person name="Walle B.V."/>
            <person name="Veldhoen N."/>
            <person name="Helbing C.C."/>
            <person name="Birol I."/>
        </authorList>
    </citation>
    <scope>NUCLEOTIDE SEQUENCE [LARGE SCALE GENOMIC DNA]</scope>
</reference>
<dbReference type="EMBL" id="KZ059799">
    <property type="protein sequence ID" value="PIO13387.1"/>
    <property type="molecule type" value="Genomic_DNA"/>
</dbReference>
<name>A0A2G9QCR0_AQUCT</name>
<evidence type="ECO:0000313" key="3">
    <source>
        <dbReference type="Proteomes" id="UP000228934"/>
    </source>
</evidence>
<organism evidence="2 3">
    <name type="scientific">Aquarana catesbeiana</name>
    <name type="common">American bullfrog</name>
    <name type="synonym">Rana catesbeiana</name>
    <dbReference type="NCBI Taxonomy" id="8400"/>
    <lineage>
        <taxon>Eukaryota</taxon>
        <taxon>Metazoa</taxon>
        <taxon>Chordata</taxon>
        <taxon>Craniata</taxon>
        <taxon>Vertebrata</taxon>
        <taxon>Euteleostomi</taxon>
        <taxon>Amphibia</taxon>
        <taxon>Batrachia</taxon>
        <taxon>Anura</taxon>
        <taxon>Neobatrachia</taxon>
        <taxon>Ranoidea</taxon>
        <taxon>Ranidae</taxon>
        <taxon>Aquarana</taxon>
    </lineage>
</organism>
<evidence type="ECO:0000256" key="1">
    <source>
        <dbReference type="SAM" id="MobiDB-lite"/>
    </source>
</evidence>